<comment type="cofactor">
    <cofactor evidence="1">
        <name>FAD</name>
        <dbReference type="ChEBI" id="CHEBI:57692"/>
    </cofactor>
</comment>
<keyword evidence="3" id="KW-0001">2Fe-2S</keyword>
<proteinExistence type="predicted"/>
<dbReference type="SUPFAM" id="SSF63380">
    <property type="entry name" value="Riboflavin synthase domain-like"/>
    <property type="match status" value="1"/>
</dbReference>
<protein>
    <submittedName>
        <fullName evidence="11">Ferredoxin reductase</fullName>
    </submittedName>
</protein>
<keyword evidence="12" id="KW-1185">Reference proteome</keyword>
<dbReference type="Gene3D" id="2.40.30.10">
    <property type="entry name" value="Translation factors"/>
    <property type="match status" value="1"/>
</dbReference>
<dbReference type="InterPro" id="IPR001433">
    <property type="entry name" value="OxRdtase_FAD/NAD-bd"/>
</dbReference>
<dbReference type="SUPFAM" id="SSF52343">
    <property type="entry name" value="Ferredoxin reductase-like, C-terminal NADP-linked domain"/>
    <property type="match status" value="1"/>
</dbReference>
<dbReference type="SUPFAM" id="SSF54292">
    <property type="entry name" value="2Fe-2S ferredoxin-like"/>
    <property type="match status" value="1"/>
</dbReference>
<accession>A0ABP9EE49</accession>
<keyword evidence="2" id="KW-0285">Flavoprotein</keyword>
<dbReference type="InterPro" id="IPR008333">
    <property type="entry name" value="Cbr1-like_FAD-bd_dom"/>
</dbReference>
<dbReference type="InterPro" id="IPR012675">
    <property type="entry name" value="Beta-grasp_dom_sf"/>
</dbReference>
<sequence length="372" mass="40607">MTEGQTPGRLPSGVRRLRKVASRFTTPLLPDDYLSLINPLWSARELRGKVVKVVPETEDAVTLVIKPGWGWSFDHQAGQYVGIAVQVEGRFHWRSYSLTSPPKKDQGHLSVTVKAMPEGFLSKHLVEGLEPGTIVRLAPPKGEFVLPDPPPKKILFLTGGSGVTPIIAMLRTLDRRGTMPDVLVAHSAPDEDSLIFADELDRLAEKHENLRLHKQYTRTEGHLDLENLADLCPDWQERQAWVCGPNALLDEAERVWSEAGLDEQLHLERFSVDLAGGEAEGGTVTFSQSGKDIEIDGATTLLEAGEQAGLQLPFGCRMGICHTCVVPLRQGVVRDLRDGTEHRADGSGGADWDAVKIQTCVGAAAGDVVLDV</sequence>
<dbReference type="PRINTS" id="PR00410">
    <property type="entry name" value="PHEHYDRXLASE"/>
</dbReference>
<dbReference type="Pfam" id="PF00111">
    <property type="entry name" value="Fer2"/>
    <property type="match status" value="1"/>
</dbReference>
<keyword evidence="5" id="KW-0274">FAD</keyword>
<dbReference type="PROSITE" id="PS51085">
    <property type="entry name" value="2FE2S_FER_2"/>
    <property type="match status" value="1"/>
</dbReference>
<dbReference type="PANTHER" id="PTHR47354">
    <property type="entry name" value="NADH OXIDOREDUCTASE HCR"/>
    <property type="match status" value="1"/>
</dbReference>
<evidence type="ECO:0000313" key="11">
    <source>
        <dbReference type="EMBL" id="GAA4874127.1"/>
    </source>
</evidence>
<evidence type="ECO:0000256" key="3">
    <source>
        <dbReference type="ARBA" id="ARBA00022714"/>
    </source>
</evidence>
<evidence type="ECO:0000256" key="6">
    <source>
        <dbReference type="ARBA" id="ARBA00023002"/>
    </source>
</evidence>
<comment type="caution">
    <text evidence="11">The sequence shown here is derived from an EMBL/GenBank/DDBJ whole genome shotgun (WGS) entry which is preliminary data.</text>
</comment>
<dbReference type="EMBL" id="BAABHQ010000005">
    <property type="protein sequence ID" value="GAA4874127.1"/>
    <property type="molecule type" value="Genomic_DNA"/>
</dbReference>
<dbReference type="InterPro" id="IPR017938">
    <property type="entry name" value="Riboflavin_synthase-like_b-brl"/>
</dbReference>
<dbReference type="CDD" id="cd00207">
    <property type="entry name" value="fer2"/>
    <property type="match status" value="1"/>
</dbReference>
<dbReference type="InterPro" id="IPR017927">
    <property type="entry name" value="FAD-bd_FR_type"/>
</dbReference>
<dbReference type="InterPro" id="IPR036010">
    <property type="entry name" value="2Fe-2S_ferredoxin-like_sf"/>
</dbReference>
<keyword evidence="6" id="KW-0560">Oxidoreductase</keyword>
<dbReference type="InterPro" id="IPR001041">
    <property type="entry name" value="2Fe-2S_ferredoxin-type"/>
</dbReference>
<evidence type="ECO:0000256" key="5">
    <source>
        <dbReference type="ARBA" id="ARBA00022827"/>
    </source>
</evidence>
<keyword evidence="7" id="KW-0408">Iron</keyword>
<dbReference type="PROSITE" id="PS51384">
    <property type="entry name" value="FAD_FR"/>
    <property type="match status" value="1"/>
</dbReference>
<dbReference type="PANTHER" id="PTHR47354:SF6">
    <property type="entry name" value="NADH OXIDOREDUCTASE HCR"/>
    <property type="match status" value="1"/>
</dbReference>
<evidence type="ECO:0000313" key="12">
    <source>
        <dbReference type="Proteomes" id="UP001500457"/>
    </source>
</evidence>
<organism evidence="11 12">
    <name type="scientific">Actinomycetospora straminea</name>
    <dbReference type="NCBI Taxonomy" id="663607"/>
    <lineage>
        <taxon>Bacteria</taxon>
        <taxon>Bacillati</taxon>
        <taxon>Actinomycetota</taxon>
        <taxon>Actinomycetes</taxon>
        <taxon>Pseudonocardiales</taxon>
        <taxon>Pseudonocardiaceae</taxon>
        <taxon>Actinomycetospora</taxon>
    </lineage>
</organism>
<name>A0ABP9EE49_9PSEU</name>
<evidence type="ECO:0000259" key="10">
    <source>
        <dbReference type="PROSITE" id="PS51384"/>
    </source>
</evidence>
<feature type="domain" description="2Fe-2S ferredoxin-type" evidence="9">
    <location>
        <begin position="282"/>
        <end position="372"/>
    </location>
</feature>
<dbReference type="CDD" id="cd06216">
    <property type="entry name" value="FNR_iron_sulfur_binding_2"/>
    <property type="match status" value="1"/>
</dbReference>
<dbReference type="Pfam" id="PF00970">
    <property type="entry name" value="FAD_binding_6"/>
    <property type="match status" value="1"/>
</dbReference>
<evidence type="ECO:0000256" key="7">
    <source>
        <dbReference type="ARBA" id="ARBA00023004"/>
    </source>
</evidence>
<dbReference type="Gene3D" id="3.10.20.30">
    <property type="match status" value="1"/>
</dbReference>
<keyword evidence="4" id="KW-0479">Metal-binding</keyword>
<reference evidence="12" key="1">
    <citation type="journal article" date="2019" name="Int. J. Syst. Evol. Microbiol.">
        <title>The Global Catalogue of Microorganisms (GCM) 10K type strain sequencing project: providing services to taxonomists for standard genome sequencing and annotation.</title>
        <authorList>
            <consortium name="The Broad Institute Genomics Platform"/>
            <consortium name="The Broad Institute Genome Sequencing Center for Infectious Disease"/>
            <person name="Wu L."/>
            <person name="Ma J."/>
        </authorList>
    </citation>
    <scope>NUCLEOTIDE SEQUENCE [LARGE SCALE GENOMIC DNA]</scope>
    <source>
        <strain evidence="12">JCM 17983</strain>
    </source>
</reference>
<dbReference type="InterPro" id="IPR050415">
    <property type="entry name" value="MRET"/>
</dbReference>
<evidence type="ECO:0000259" key="9">
    <source>
        <dbReference type="PROSITE" id="PS51085"/>
    </source>
</evidence>
<evidence type="ECO:0000256" key="2">
    <source>
        <dbReference type="ARBA" id="ARBA00022630"/>
    </source>
</evidence>
<dbReference type="Gene3D" id="3.40.50.80">
    <property type="entry name" value="Nucleotide-binding domain of ferredoxin-NADP reductase (FNR) module"/>
    <property type="match status" value="1"/>
</dbReference>
<evidence type="ECO:0000256" key="8">
    <source>
        <dbReference type="ARBA" id="ARBA00023014"/>
    </source>
</evidence>
<evidence type="ECO:0000256" key="4">
    <source>
        <dbReference type="ARBA" id="ARBA00022723"/>
    </source>
</evidence>
<dbReference type="InterPro" id="IPR039261">
    <property type="entry name" value="FNR_nucleotide-bd"/>
</dbReference>
<evidence type="ECO:0000256" key="1">
    <source>
        <dbReference type="ARBA" id="ARBA00001974"/>
    </source>
</evidence>
<keyword evidence="8" id="KW-0411">Iron-sulfur</keyword>
<dbReference type="Proteomes" id="UP001500457">
    <property type="component" value="Unassembled WGS sequence"/>
</dbReference>
<gene>
    <name evidence="11" type="ORF">GCM10023203_25110</name>
</gene>
<dbReference type="Pfam" id="PF00175">
    <property type="entry name" value="NAD_binding_1"/>
    <property type="match status" value="1"/>
</dbReference>
<feature type="domain" description="FAD-binding FR-type" evidence="10">
    <location>
        <begin position="43"/>
        <end position="147"/>
    </location>
</feature>